<gene>
    <name evidence="2" type="ORF">EDC26_104107</name>
</gene>
<sequence length="69" mass="8053">MSIEDRLIEIEVKLTRQEDLTQELSQLVYRQQKRLDELQAFCVSLAKRSAEASDEGSDRPYGNEKPPHY</sequence>
<name>A0A4R3MAR5_9BURK</name>
<reference evidence="2 3" key="1">
    <citation type="submission" date="2019-03" db="EMBL/GenBank/DDBJ databases">
        <title>Genomic Encyclopedia of Type Strains, Phase IV (KMG-IV): sequencing the most valuable type-strain genomes for metagenomic binning, comparative biology and taxonomic classification.</title>
        <authorList>
            <person name="Goeker M."/>
        </authorList>
    </citation>
    <scope>NUCLEOTIDE SEQUENCE [LARGE SCALE GENOMIC DNA]</scope>
    <source>
        <strain evidence="2 3">DSM 24591</strain>
    </source>
</reference>
<dbReference type="Proteomes" id="UP000295525">
    <property type="component" value="Unassembled WGS sequence"/>
</dbReference>
<dbReference type="AlphaFoldDB" id="A0A4R3MAR5"/>
<dbReference type="EMBL" id="SMAJ01000004">
    <property type="protein sequence ID" value="TCT08947.1"/>
    <property type="molecule type" value="Genomic_DNA"/>
</dbReference>
<dbReference type="RefSeq" id="WP_132581027.1">
    <property type="nucleotide sequence ID" value="NZ_SMAJ01000004.1"/>
</dbReference>
<comment type="caution">
    <text evidence="2">The sequence shown here is derived from an EMBL/GenBank/DDBJ whole genome shotgun (WGS) entry which is preliminary data.</text>
</comment>
<dbReference type="InterPro" id="IPR007236">
    <property type="entry name" value="SlyX"/>
</dbReference>
<dbReference type="Pfam" id="PF04102">
    <property type="entry name" value="SlyX"/>
    <property type="match status" value="1"/>
</dbReference>
<protein>
    <submittedName>
        <fullName evidence="2">SlyX protein</fullName>
    </submittedName>
</protein>
<feature type="region of interest" description="Disordered" evidence="1">
    <location>
        <begin position="48"/>
        <end position="69"/>
    </location>
</feature>
<proteinExistence type="predicted"/>
<dbReference type="OrthoDB" id="8687612at2"/>
<accession>A0A4R3MAR5</accession>
<evidence type="ECO:0000313" key="2">
    <source>
        <dbReference type="EMBL" id="TCT08947.1"/>
    </source>
</evidence>
<evidence type="ECO:0000313" key="3">
    <source>
        <dbReference type="Proteomes" id="UP000295525"/>
    </source>
</evidence>
<organism evidence="2 3">
    <name type="scientific">Paralcaligenes ureilyticus</name>
    <dbReference type="NCBI Taxonomy" id="627131"/>
    <lineage>
        <taxon>Bacteria</taxon>
        <taxon>Pseudomonadati</taxon>
        <taxon>Pseudomonadota</taxon>
        <taxon>Betaproteobacteria</taxon>
        <taxon>Burkholderiales</taxon>
        <taxon>Alcaligenaceae</taxon>
        <taxon>Paralcaligenes</taxon>
    </lineage>
</organism>
<evidence type="ECO:0000256" key="1">
    <source>
        <dbReference type="SAM" id="MobiDB-lite"/>
    </source>
</evidence>
<keyword evidence="3" id="KW-1185">Reference proteome</keyword>